<name>A0A8J2U094_9MICO</name>
<sequence>MRELLLMVAGLLAIVPLVSPIMRFDYLGNTWIWGWGSSTMTVLFLGVVPLLATAVLTILGKTAGIKRIGSFSVDQTASALALVSFAVSFIFLITSAQYWHVGMVFLFLAGLLAVFAATLTMIPFFSAELEARPGVDAHPKARPAVVVKRSPAPAAPVQGVPGSSGPGQHQGFGSGPAAFGSQPYGSQSYAAGSQPQSGYAASQPQADHAGPQSYGSQPYGQQFGSQPGAPYGEPAGSQPAQSGSQPEPYSPQYGQEPAQQYAQEPAQQYEADTAQPYGSGPSAGYDAPQYGHDAAATQHSAEEAQAASAADEDAAIEAAGGQQAGTSTAFGQPSEPAGGEDEQTATAAPWTASQQGTGWAGSGQYAGAGEQASADEVASAGGTEPEPAEGPVEAHVETADAGSPEAAETVQAQASPWAAPVPDEYAAPQTGIEQDAAVAPAGADAAPAEVASQDESAEQGVAQSFPADQESQPASEGQESQSEQVSPWLAPDQEASGQEAGTRQDETGGPAETAQSPAVGQEGEPITYATSDLAADQGRGAEPESHEPTQVFSPFQLSEEARREVSAQETAPDQQAVPAQAEPEPVQQEAQAPVQQAFWFAVPEPRPAFDPHTGEQLYVIQPGAWFLALQDHGDRFTVRSETGQVAELRDVSGIQRG</sequence>
<feature type="compositionally biased region" description="Polar residues" evidence="1">
    <location>
        <begin position="238"/>
        <end position="247"/>
    </location>
</feature>
<feature type="compositionally biased region" description="Gly residues" evidence="1">
    <location>
        <begin position="162"/>
        <end position="174"/>
    </location>
</feature>
<dbReference type="EMBL" id="BMFY01000014">
    <property type="protein sequence ID" value="GGA24125.1"/>
    <property type="molecule type" value="Genomic_DNA"/>
</dbReference>
<gene>
    <name evidence="3" type="ORF">GCM10011333_29000</name>
</gene>
<keyword evidence="2" id="KW-1133">Transmembrane helix</keyword>
<feature type="region of interest" description="Disordered" evidence="1">
    <location>
        <begin position="153"/>
        <end position="592"/>
    </location>
</feature>
<feature type="transmembrane region" description="Helical" evidence="2">
    <location>
        <begin position="105"/>
        <end position="125"/>
    </location>
</feature>
<feature type="compositionally biased region" description="Polar residues" evidence="1">
    <location>
        <begin position="183"/>
        <end position="205"/>
    </location>
</feature>
<feature type="compositionally biased region" description="Low complexity" evidence="1">
    <location>
        <begin position="469"/>
        <end position="486"/>
    </location>
</feature>
<protein>
    <submittedName>
        <fullName evidence="3">Uncharacterized protein</fullName>
    </submittedName>
</protein>
<evidence type="ECO:0000313" key="3">
    <source>
        <dbReference type="EMBL" id="GGA24125.1"/>
    </source>
</evidence>
<keyword evidence="2" id="KW-0812">Transmembrane</keyword>
<keyword evidence="4" id="KW-1185">Reference proteome</keyword>
<feature type="compositionally biased region" description="Low complexity" evidence="1">
    <location>
        <begin position="435"/>
        <end position="451"/>
    </location>
</feature>
<feature type="compositionally biased region" description="Polar residues" evidence="1">
    <location>
        <begin position="213"/>
        <end position="225"/>
    </location>
</feature>
<reference evidence="3" key="2">
    <citation type="submission" date="2020-09" db="EMBL/GenBank/DDBJ databases">
        <authorList>
            <person name="Sun Q."/>
            <person name="Zhou Y."/>
        </authorList>
    </citation>
    <scope>NUCLEOTIDE SEQUENCE</scope>
    <source>
        <strain evidence="3">CGMCC 1.12785</strain>
    </source>
</reference>
<evidence type="ECO:0000256" key="2">
    <source>
        <dbReference type="SAM" id="Phobius"/>
    </source>
</evidence>
<feature type="transmembrane region" description="Helical" evidence="2">
    <location>
        <begin position="79"/>
        <end position="99"/>
    </location>
</feature>
<evidence type="ECO:0000256" key="1">
    <source>
        <dbReference type="SAM" id="MobiDB-lite"/>
    </source>
</evidence>
<reference evidence="3" key="1">
    <citation type="journal article" date="2014" name="Int. J. Syst. Evol. Microbiol.">
        <title>Complete genome sequence of Corynebacterium casei LMG S-19264T (=DSM 44701T), isolated from a smear-ripened cheese.</title>
        <authorList>
            <consortium name="US DOE Joint Genome Institute (JGI-PGF)"/>
            <person name="Walter F."/>
            <person name="Albersmeier A."/>
            <person name="Kalinowski J."/>
            <person name="Ruckert C."/>
        </authorList>
    </citation>
    <scope>NUCLEOTIDE SEQUENCE</scope>
    <source>
        <strain evidence="3">CGMCC 1.12785</strain>
    </source>
</reference>
<proteinExistence type="predicted"/>
<dbReference type="Proteomes" id="UP000616114">
    <property type="component" value="Unassembled WGS sequence"/>
</dbReference>
<dbReference type="AlphaFoldDB" id="A0A8J2U094"/>
<feature type="compositionally biased region" description="Low complexity" evidence="1">
    <location>
        <begin position="316"/>
        <end position="332"/>
    </location>
</feature>
<organism evidence="3 4">
    <name type="scientific">Sediminivirga luteola</name>
    <dbReference type="NCBI Taxonomy" id="1774748"/>
    <lineage>
        <taxon>Bacteria</taxon>
        <taxon>Bacillati</taxon>
        <taxon>Actinomycetota</taxon>
        <taxon>Actinomycetes</taxon>
        <taxon>Micrococcales</taxon>
        <taxon>Brevibacteriaceae</taxon>
        <taxon>Sediminivirga</taxon>
    </lineage>
</organism>
<comment type="caution">
    <text evidence="3">The sequence shown here is derived from an EMBL/GenBank/DDBJ whole genome shotgun (WGS) entry which is preliminary data.</text>
</comment>
<feature type="compositionally biased region" description="Low complexity" evidence="1">
    <location>
        <begin position="293"/>
        <end position="309"/>
    </location>
</feature>
<feature type="transmembrane region" description="Helical" evidence="2">
    <location>
        <begin position="39"/>
        <end position="59"/>
    </location>
</feature>
<feature type="compositionally biased region" description="Low complexity" evidence="1">
    <location>
        <begin position="251"/>
        <end position="270"/>
    </location>
</feature>
<accession>A0A8J2U094</accession>
<keyword evidence="2" id="KW-0472">Membrane</keyword>
<feature type="compositionally biased region" description="Low complexity" evidence="1">
    <location>
        <begin position="571"/>
        <end position="592"/>
    </location>
</feature>
<evidence type="ECO:0000313" key="4">
    <source>
        <dbReference type="Proteomes" id="UP000616114"/>
    </source>
</evidence>